<organism evidence="1">
    <name type="scientific">Anguilla anguilla</name>
    <name type="common">European freshwater eel</name>
    <name type="synonym">Muraena anguilla</name>
    <dbReference type="NCBI Taxonomy" id="7936"/>
    <lineage>
        <taxon>Eukaryota</taxon>
        <taxon>Metazoa</taxon>
        <taxon>Chordata</taxon>
        <taxon>Craniata</taxon>
        <taxon>Vertebrata</taxon>
        <taxon>Euteleostomi</taxon>
        <taxon>Actinopterygii</taxon>
        <taxon>Neopterygii</taxon>
        <taxon>Teleostei</taxon>
        <taxon>Anguilliformes</taxon>
        <taxon>Anguillidae</taxon>
        <taxon>Anguilla</taxon>
    </lineage>
</organism>
<reference evidence="1" key="2">
    <citation type="journal article" date="2015" name="Fish Shellfish Immunol.">
        <title>Early steps in the European eel (Anguilla anguilla)-Vibrio vulnificus interaction in the gills: Role of the RtxA13 toxin.</title>
        <authorList>
            <person name="Callol A."/>
            <person name="Pajuelo D."/>
            <person name="Ebbesson L."/>
            <person name="Teles M."/>
            <person name="MacKenzie S."/>
            <person name="Amaro C."/>
        </authorList>
    </citation>
    <scope>NUCLEOTIDE SEQUENCE</scope>
</reference>
<evidence type="ECO:0000313" key="1">
    <source>
        <dbReference type="EMBL" id="JAH96854.1"/>
    </source>
</evidence>
<accession>A0A0E9X2R4</accession>
<proteinExistence type="predicted"/>
<dbReference type="EMBL" id="GBXM01011723">
    <property type="protein sequence ID" value="JAH96854.1"/>
    <property type="molecule type" value="Transcribed_RNA"/>
</dbReference>
<sequence>MHNRGKQFKNSRRCGFFRRKVLTNRRRLLALPVLGVKAKFEFLTHSNKGNVCHLKIFFFF</sequence>
<dbReference type="AlphaFoldDB" id="A0A0E9X2R4"/>
<protein>
    <submittedName>
        <fullName evidence="1">Uncharacterized protein</fullName>
    </submittedName>
</protein>
<reference evidence="1" key="1">
    <citation type="submission" date="2014-11" db="EMBL/GenBank/DDBJ databases">
        <authorList>
            <person name="Amaro Gonzalez C."/>
        </authorList>
    </citation>
    <scope>NUCLEOTIDE SEQUENCE</scope>
</reference>
<name>A0A0E9X2R4_ANGAN</name>